<dbReference type="GO" id="GO:0016020">
    <property type="term" value="C:membrane"/>
    <property type="evidence" value="ECO:0007669"/>
    <property type="project" value="UniProtKB-SubCell"/>
</dbReference>
<evidence type="ECO:0000256" key="3">
    <source>
        <dbReference type="ARBA" id="ARBA00023054"/>
    </source>
</evidence>
<evidence type="ECO:0000313" key="8">
    <source>
        <dbReference type="EMBL" id="CAF89349.1"/>
    </source>
</evidence>
<reference evidence="8" key="1">
    <citation type="journal article" date="2004" name="Nature">
        <title>Genome duplication in the teleost fish Tetraodon nigroviridis reveals the early vertebrate proto-karyotype.</title>
        <authorList>
            <person name="Jaillon O."/>
            <person name="Aury J.-M."/>
            <person name="Brunet F."/>
            <person name="Petit J.-L."/>
            <person name="Stange-Thomann N."/>
            <person name="Mauceli E."/>
            <person name="Bouneau L."/>
            <person name="Fischer C."/>
            <person name="Ozouf-Costaz C."/>
            <person name="Bernot A."/>
            <person name="Nicaud S."/>
            <person name="Jaffe D."/>
            <person name="Fisher S."/>
            <person name="Lutfalla G."/>
            <person name="Dossat C."/>
            <person name="Segurens B."/>
            <person name="Dasilva C."/>
            <person name="Salanoubat M."/>
            <person name="Levy M."/>
            <person name="Boudet N."/>
            <person name="Castellano S."/>
            <person name="Anthouard V."/>
            <person name="Jubin C."/>
            <person name="Castelli V."/>
            <person name="Katinka M."/>
            <person name="Vacherie B."/>
            <person name="Biemont C."/>
            <person name="Skalli Z."/>
            <person name="Cattolico L."/>
            <person name="Poulain J."/>
            <person name="De Berardinis V."/>
            <person name="Cruaud C."/>
            <person name="Duprat S."/>
            <person name="Brottier P."/>
            <person name="Coutanceau J.-P."/>
            <person name="Gouzy J."/>
            <person name="Parra G."/>
            <person name="Lardier G."/>
            <person name="Chapple C."/>
            <person name="McKernan K.J."/>
            <person name="McEwan P."/>
            <person name="Bosak S."/>
            <person name="Kellis M."/>
            <person name="Volff J.-N."/>
            <person name="Guigo R."/>
            <person name="Zody M.C."/>
            <person name="Mesirov J."/>
            <person name="Lindblad-Toh K."/>
            <person name="Birren B."/>
            <person name="Nusbaum C."/>
            <person name="Kahn D."/>
            <person name="Robinson-Rechavi M."/>
            <person name="Laudet V."/>
            <person name="Schachter V."/>
            <person name="Quetier F."/>
            <person name="Saurin W."/>
            <person name="Scarpelli C."/>
            <person name="Wincker P."/>
            <person name="Lander E.S."/>
            <person name="Weissenbach J."/>
            <person name="Roest Crollius H."/>
        </authorList>
    </citation>
    <scope>NUCLEOTIDE SEQUENCE [LARGE SCALE GENOMIC DNA]</scope>
</reference>
<name>Q4TCN3_TETNG</name>
<feature type="domain" description="SOGA coiled-coil" evidence="7">
    <location>
        <begin position="2"/>
        <end position="97"/>
    </location>
</feature>
<dbReference type="GO" id="GO:0010506">
    <property type="term" value="P:regulation of autophagy"/>
    <property type="evidence" value="ECO:0007669"/>
    <property type="project" value="InterPro"/>
</dbReference>
<dbReference type="InterPro" id="IPR049885">
    <property type="entry name" value="MTCL1-3"/>
</dbReference>
<dbReference type="PANTHER" id="PTHR15742">
    <property type="entry name" value="GIRDIN"/>
    <property type="match status" value="1"/>
</dbReference>
<proteinExistence type="predicted"/>
<sequence length="167" mass="18043">EDSADLRCQLQFAKEESSLMRKKMAKLGREKDELEQELQKYKSVYGDVDSPLPLAECSGGGPHTTREAELRLRLKLVEEEANILGRKIVELEVENRSCGRRTTTSAVSMKGTASAGSPSPACPPHRTAATRWSRRGSAPPSPVCGGGSRAAAALHLRDRGSQQAADV</sequence>
<dbReference type="AlphaFoldDB" id="Q4TCN3"/>
<evidence type="ECO:0000256" key="1">
    <source>
        <dbReference type="ARBA" id="ARBA00004370"/>
    </source>
</evidence>
<dbReference type="PANTHER" id="PTHR15742:SF3">
    <property type="entry name" value="MICROTUBULE CROSS-LINKING FACTOR 1"/>
    <property type="match status" value="1"/>
</dbReference>
<feature type="non-terminal residue" evidence="8">
    <location>
        <position position="1"/>
    </location>
</feature>
<dbReference type="GO" id="GO:0005615">
    <property type="term" value="C:extracellular space"/>
    <property type="evidence" value="ECO:0007669"/>
    <property type="project" value="InterPro"/>
</dbReference>
<keyword evidence="2" id="KW-0597">Phosphoprotein</keyword>
<comment type="caution">
    <text evidence="8">The sequence shown here is derived from an EMBL/GenBank/DDBJ whole genome shotgun (WGS) entry which is preliminary data.</text>
</comment>
<dbReference type="EMBL" id="CAAE01006793">
    <property type="protein sequence ID" value="CAF89349.1"/>
    <property type="molecule type" value="Genomic_DNA"/>
</dbReference>
<keyword evidence="4" id="KW-0472">Membrane</keyword>
<evidence type="ECO:0000259" key="7">
    <source>
        <dbReference type="Pfam" id="PF11365"/>
    </source>
</evidence>
<dbReference type="Pfam" id="PF11365">
    <property type="entry name" value="SOGA"/>
    <property type="match status" value="1"/>
</dbReference>
<evidence type="ECO:0000256" key="6">
    <source>
        <dbReference type="SAM" id="MobiDB-lite"/>
    </source>
</evidence>
<evidence type="ECO:0000256" key="2">
    <source>
        <dbReference type="ARBA" id="ARBA00022553"/>
    </source>
</evidence>
<dbReference type="KEGG" id="tng:GSTEN00003222G001"/>
<reference evidence="8" key="2">
    <citation type="submission" date="2004-02" db="EMBL/GenBank/DDBJ databases">
        <authorList>
            <consortium name="Genoscope"/>
            <consortium name="Whitehead Institute Centre for Genome Research"/>
        </authorList>
    </citation>
    <scope>NUCLEOTIDE SEQUENCE</scope>
</reference>
<evidence type="ECO:0000256" key="4">
    <source>
        <dbReference type="ARBA" id="ARBA00023136"/>
    </source>
</evidence>
<gene>
    <name evidence="8" type="ORF">GSTENG00003222001</name>
</gene>
<feature type="region of interest" description="Disordered" evidence="6">
    <location>
        <begin position="99"/>
        <end position="148"/>
    </location>
</feature>
<keyword evidence="3 5" id="KW-0175">Coiled coil</keyword>
<evidence type="ECO:0000256" key="5">
    <source>
        <dbReference type="SAM" id="Coils"/>
    </source>
</evidence>
<comment type="subcellular location">
    <subcellularLocation>
        <location evidence="1">Membrane</location>
    </subcellularLocation>
</comment>
<accession>Q4TCN3</accession>
<organism evidence="8">
    <name type="scientific">Tetraodon nigroviridis</name>
    <name type="common">Spotted green pufferfish</name>
    <name type="synonym">Chelonodon nigroviridis</name>
    <dbReference type="NCBI Taxonomy" id="99883"/>
    <lineage>
        <taxon>Eukaryota</taxon>
        <taxon>Metazoa</taxon>
        <taxon>Chordata</taxon>
        <taxon>Craniata</taxon>
        <taxon>Vertebrata</taxon>
        <taxon>Euteleostomi</taxon>
        <taxon>Actinopterygii</taxon>
        <taxon>Neopterygii</taxon>
        <taxon>Teleostei</taxon>
        <taxon>Neoteleostei</taxon>
        <taxon>Acanthomorphata</taxon>
        <taxon>Eupercaria</taxon>
        <taxon>Tetraodontiformes</taxon>
        <taxon>Tetradontoidea</taxon>
        <taxon>Tetraodontidae</taxon>
        <taxon>Tetraodon</taxon>
    </lineage>
</organism>
<feature type="coiled-coil region" evidence="5">
    <location>
        <begin position="17"/>
        <end position="44"/>
    </location>
</feature>
<protein>
    <submittedName>
        <fullName evidence="8">(spotted green pufferfish) hypothetical protein</fullName>
    </submittedName>
</protein>
<dbReference type="OrthoDB" id="10036174at2759"/>
<dbReference type="InterPro" id="IPR027881">
    <property type="entry name" value="SOGA_CC"/>
</dbReference>